<name>A0ABS4T6P4_9PSEU</name>
<sequence length="65" mass="7065">MRKWLPIVLGVLLILIGGVWTGQGLGYITGSFMTGERLWTSIGLLCVVGGLVLIVLGLRRRTPRS</sequence>
<dbReference type="EMBL" id="JAGINW010000001">
    <property type="protein sequence ID" value="MBP2319941.1"/>
    <property type="molecule type" value="Genomic_DNA"/>
</dbReference>
<comment type="caution">
    <text evidence="2">The sequence shown here is derived from an EMBL/GenBank/DDBJ whole genome shotgun (WGS) entry which is preliminary data.</text>
</comment>
<reference evidence="2 3" key="1">
    <citation type="submission" date="2021-03" db="EMBL/GenBank/DDBJ databases">
        <title>Sequencing the genomes of 1000 actinobacteria strains.</title>
        <authorList>
            <person name="Klenk H.-P."/>
        </authorList>
    </citation>
    <scope>NUCLEOTIDE SEQUENCE [LARGE SCALE GENOMIC DNA]</scope>
    <source>
        <strain evidence="2 3">DSM 46670</strain>
    </source>
</reference>
<dbReference type="RefSeq" id="WP_209633663.1">
    <property type="nucleotide sequence ID" value="NZ_JAGINW010000001.1"/>
</dbReference>
<dbReference type="Proteomes" id="UP001519332">
    <property type="component" value="Unassembled WGS sequence"/>
</dbReference>
<organism evidence="2 3">
    <name type="scientific">Kibdelosporangium banguiense</name>
    <dbReference type="NCBI Taxonomy" id="1365924"/>
    <lineage>
        <taxon>Bacteria</taxon>
        <taxon>Bacillati</taxon>
        <taxon>Actinomycetota</taxon>
        <taxon>Actinomycetes</taxon>
        <taxon>Pseudonocardiales</taxon>
        <taxon>Pseudonocardiaceae</taxon>
        <taxon>Kibdelosporangium</taxon>
    </lineage>
</organism>
<feature type="transmembrane region" description="Helical" evidence="1">
    <location>
        <begin position="37"/>
        <end position="58"/>
    </location>
</feature>
<keyword evidence="1" id="KW-1133">Transmembrane helix</keyword>
<evidence type="ECO:0000313" key="3">
    <source>
        <dbReference type="Proteomes" id="UP001519332"/>
    </source>
</evidence>
<keyword evidence="1" id="KW-0812">Transmembrane</keyword>
<protein>
    <submittedName>
        <fullName evidence="2">F0F1-type ATP synthase assembly protein I</fullName>
    </submittedName>
</protein>
<keyword evidence="3" id="KW-1185">Reference proteome</keyword>
<keyword evidence="1" id="KW-0472">Membrane</keyword>
<evidence type="ECO:0000256" key="1">
    <source>
        <dbReference type="SAM" id="Phobius"/>
    </source>
</evidence>
<accession>A0ABS4T6P4</accession>
<proteinExistence type="predicted"/>
<gene>
    <name evidence="2" type="ORF">JOF56_000326</name>
</gene>
<evidence type="ECO:0000313" key="2">
    <source>
        <dbReference type="EMBL" id="MBP2319941.1"/>
    </source>
</evidence>